<name>A0A0D0F0B3_9FLAO</name>
<proteinExistence type="predicted"/>
<evidence type="ECO:0000313" key="1">
    <source>
        <dbReference type="EMBL" id="KIO54728.1"/>
    </source>
</evidence>
<dbReference type="EMBL" id="JPRK01000002">
    <property type="protein sequence ID" value="KIO54728.1"/>
    <property type="molecule type" value="Genomic_DNA"/>
</dbReference>
<reference evidence="2 4" key="2">
    <citation type="submission" date="2016-11" db="EMBL/GenBank/DDBJ databases">
        <title>Whole genomes of Flavobacteriaceae.</title>
        <authorList>
            <person name="Stine C."/>
            <person name="Li C."/>
            <person name="Tadesse D."/>
        </authorList>
    </citation>
    <scope>NUCLEOTIDE SEQUENCE [LARGE SCALE GENOMIC DNA]</scope>
    <source>
        <strain evidence="2 4">ATCC 51468</strain>
    </source>
</reference>
<gene>
    <name evidence="2" type="ORF">B0A73_16395</name>
    <name evidence="1" type="ORF">IW18_01625</name>
</gene>
<evidence type="ECO:0000313" key="4">
    <source>
        <dbReference type="Proteomes" id="UP000198302"/>
    </source>
</evidence>
<comment type="caution">
    <text evidence="1">The sequence shown here is derived from an EMBL/GenBank/DDBJ whole genome shotgun (WGS) entry which is preliminary data.</text>
</comment>
<accession>A0A0D0F0B3</accession>
<reference evidence="1 3" key="1">
    <citation type="submission" date="2015-01" db="EMBL/GenBank/DDBJ databases">
        <title>Genome of Flavobacterium hibernum DSM 12611.</title>
        <authorList>
            <person name="Stropko S.J."/>
            <person name="Pipes S.E."/>
            <person name="Newman J.D."/>
        </authorList>
    </citation>
    <scope>NUCLEOTIDE SEQUENCE [LARGE SCALE GENOMIC DNA]</scope>
    <source>
        <strain evidence="1 3">DSM 12611</strain>
    </source>
</reference>
<evidence type="ECO:0000313" key="3">
    <source>
        <dbReference type="Proteomes" id="UP000032061"/>
    </source>
</evidence>
<dbReference type="AlphaFoldDB" id="A0A0D0F0B3"/>
<dbReference type="EMBL" id="MUGX01000023">
    <property type="protein sequence ID" value="OXA85591.1"/>
    <property type="molecule type" value="Genomic_DNA"/>
</dbReference>
<evidence type="ECO:0000313" key="2">
    <source>
        <dbReference type="EMBL" id="OXA85591.1"/>
    </source>
</evidence>
<sequence length="112" mass="13123">MQTTQKINELLSKNYNSNISILGTHQASIYTSILDTDNGTIFIASNYHLFSFKDQDRNYWLTVIKPFNENGKEYHPKLDDLYTSNNGIKYRFTTREIIVAMAIEYFEKHTKS</sequence>
<dbReference type="OrthoDB" id="1371388at2"/>
<dbReference type="RefSeq" id="WP_041515813.1">
    <property type="nucleotide sequence ID" value="NZ_JPRK01000002.1"/>
</dbReference>
<keyword evidence="4" id="KW-1185">Reference proteome</keyword>
<dbReference type="Proteomes" id="UP000032061">
    <property type="component" value="Unassembled WGS sequence"/>
</dbReference>
<dbReference type="Proteomes" id="UP000198302">
    <property type="component" value="Unassembled WGS sequence"/>
</dbReference>
<protein>
    <submittedName>
        <fullName evidence="1">Uncharacterized protein</fullName>
    </submittedName>
</protein>
<organism evidence="1 3">
    <name type="scientific">Flavobacterium hibernum</name>
    <dbReference type="NCBI Taxonomy" id="37752"/>
    <lineage>
        <taxon>Bacteria</taxon>
        <taxon>Pseudomonadati</taxon>
        <taxon>Bacteroidota</taxon>
        <taxon>Flavobacteriia</taxon>
        <taxon>Flavobacteriales</taxon>
        <taxon>Flavobacteriaceae</taxon>
        <taxon>Flavobacterium</taxon>
    </lineage>
</organism>